<accession>A0A944HA72</accession>
<reference evidence="2" key="1">
    <citation type="journal article" date="2022" name="ISME J.">
        <title>Genetic and phylogenetic analysis of dissimilatory iodate-reducing bacteria identifies potential niches across the world's oceans.</title>
        <authorList>
            <person name="Reyes-Umana V."/>
            <person name="Henning Z."/>
            <person name="Lee K."/>
            <person name="Barnum T.P."/>
            <person name="Coates J.D."/>
        </authorList>
    </citation>
    <scope>NUCLEOTIDE SEQUENCE [LARGE SCALE GENOMIC DNA]</scope>
    <source>
        <strain evidence="2">IR12</strain>
    </source>
</reference>
<organism evidence="1 2">
    <name type="scientific">Denitromonas iodatirespirans</name>
    <dbReference type="NCBI Taxonomy" id="2795389"/>
    <lineage>
        <taxon>Bacteria</taxon>
        <taxon>Pseudomonadati</taxon>
        <taxon>Pseudomonadota</taxon>
        <taxon>Betaproteobacteria</taxon>
        <taxon>Rhodocyclales</taxon>
        <taxon>Zoogloeaceae</taxon>
        <taxon>Denitromonas</taxon>
    </lineage>
</organism>
<dbReference type="EMBL" id="JAEKFT010000083">
    <property type="protein sequence ID" value="MBT0964238.1"/>
    <property type="molecule type" value="Genomic_DNA"/>
</dbReference>
<dbReference type="Proteomes" id="UP000694660">
    <property type="component" value="Unassembled WGS sequence"/>
</dbReference>
<comment type="caution">
    <text evidence="1">The sequence shown here is derived from an EMBL/GenBank/DDBJ whole genome shotgun (WGS) entry which is preliminary data.</text>
</comment>
<dbReference type="AlphaFoldDB" id="A0A944HA72"/>
<evidence type="ECO:0000313" key="1">
    <source>
        <dbReference type="EMBL" id="MBT0964238.1"/>
    </source>
</evidence>
<sequence>MKEQQEFLVLRYSLVEEPQRAIGASPLPSRKGNAILPALERDREFVLNGVRYSFVGFSSVAPTTDFIFPENRFLVGKAAKLKLAHMGTKVPGDIVETHTDDWIPVLTIIDLEEQYIFVKKDWRFGTPEQTMRALQSGLREPVLAKYNHRIFVEGTSSKEHFWRIVSEHRRFYRLELNLISPNILETNLRAREALAALKETLIISFAYRPTGGSV</sequence>
<evidence type="ECO:0000313" key="2">
    <source>
        <dbReference type="Proteomes" id="UP000694660"/>
    </source>
</evidence>
<gene>
    <name evidence="1" type="ORF">I8J34_23955</name>
</gene>
<name>A0A944HA72_DENI1</name>
<dbReference type="RefSeq" id="WP_214364148.1">
    <property type="nucleotide sequence ID" value="NZ_JAEKFT010000083.1"/>
</dbReference>
<protein>
    <submittedName>
        <fullName evidence="1">Uncharacterized protein</fullName>
    </submittedName>
</protein>
<proteinExistence type="predicted"/>
<keyword evidence="2" id="KW-1185">Reference proteome</keyword>